<keyword evidence="1" id="KW-0175">Coiled coil</keyword>
<evidence type="ECO:0000256" key="2">
    <source>
        <dbReference type="SAM" id="MobiDB-lite"/>
    </source>
</evidence>
<gene>
    <name evidence="3" type="ORF">DAEQUDRAFT_610730</name>
</gene>
<dbReference type="EMBL" id="KV429129">
    <property type="protein sequence ID" value="KZT64416.1"/>
    <property type="molecule type" value="Genomic_DNA"/>
</dbReference>
<evidence type="ECO:0000256" key="1">
    <source>
        <dbReference type="SAM" id="Coils"/>
    </source>
</evidence>
<protein>
    <submittedName>
        <fullName evidence="3">Uncharacterized protein</fullName>
    </submittedName>
</protein>
<feature type="region of interest" description="Disordered" evidence="2">
    <location>
        <begin position="49"/>
        <end position="103"/>
    </location>
</feature>
<dbReference type="Proteomes" id="UP000076727">
    <property type="component" value="Unassembled WGS sequence"/>
</dbReference>
<evidence type="ECO:0000313" key="4">
    <source>
        <dbReference type="Proteomes" id="UP000076727"/>
    </source>
</evidence>
<reference evidence="3 4" key="1">
    <citation type="journal article" date="2016" name="Mol. Biol. Evol.">
        <title>Comparative Genomics of Early-Diverging Mushroom-Forming Fungi Provides Insights into the Origins of Lignocellulose Decay Capabilities.</title>
        <authorList>
            <person name="Nagy L.G."/>
            <person name="Riley R."/>
            <person name="Tritt A."/>
            <person name="Adam C."/>
            <person name="Daum C."/>
            <person name="Floudas D."/>
            <person name="Sun H."/>
            <person name="Yadav J.S."/>
            <person name="Pangilinan J."/>
            <person name="Larsson K.H."/>
            <person name="Matsuura K."/>
            <person name="Barry K."/>
            <person name="Labutti K."/>
            <person name="Kuo R."/>
            <person name="Ohm R.A."/>
            <person name="Bhattacharya S.S."/>
            <person name="Shirouzu T."/>
            <person name="Yoshinaga Y."/>
            <person name="Martin F.M."/>
            <person name="Grigoriev I.V."/>
            <person name="Hibbett D.S."/>
        </authorList>
    </citation>
    <scope>NUCLEOTIDE SEQUENCE [LARGE SCALE GENOMIC DNA]</scope>
    <source>
        <strain evidence="3 4">L-15889</strain>
    </source>
</reference>
<dbReference type="AlphaFoldDB" id="A0A165LHA9"/>
<feature type="coiled-coil region" evidence="1">
    <location>
        <begin position="9"/>
        <end position="36"/>
    </location>
</feature>
<sequence length="160" mass="17713">MVLKQTRVVEGLQDKLASAAEERKLLELELEQSKRALILARRSIANEESDHLVTSNSGEEDETLSLDDDALDDTESRDENVFDPPSFLSCKPGRKSGEPGWSLCLPPGPDGQALQALRKTLPLPSVMDQIWKCGLAETIWSSSKARCLLVFPSQRYNTDA</sequence>
<feature type="compositionally biased region" description="Acidic residues" evidence="2">
    <location>
        <begin position="58"/>
        <end position="76"/>
    </location>
</feature>
<name>A0A165LHA9_9APHY</name>
<keyword evidence="4" id="KW-1185">Reference proteome</keyword>
<evidence type="ECO:0000313" key="3">
    <source>
        <dbReference type="EMBL" id="KZT64416.1"/>
    </source>
</evidence>
<organism evidence="3 4">
    <name type="scientific">Daedalea quercina L-15889</name>
    <dbReference type="NCBI Taxonomy" id="1314783"/>
    <lineage>
        <taxon>Eukaryota</taxon>
        <taxon>Fungi</taxon>
        <taxon>Dikarya</taxon>
        <taxon>Basidiomycota</taxon>
        <taxon>Agaricomycotina</taxon>
        <taxon>Agaricomycetes</taxon>
        <taxon>Polyporales</taxon>
        <taxon>Fomitopsis</taxon>
    </lineage>
</organism>
<accession>A0A165LHA9</accession>
<proteinExistence type="predicted"/>